<evidence type="ECO:0000256" key="1">
    <source>
        <dbReference type="SAM" id="MobiDB-lite"/>
    </source>
</evidence>
<gene>
    <name evidence="2" type="ORF">CEUR00632_LOCUS7224</name>
</gene>
<dbReference type="AlphaFoldDB" id="A0A7R9YU20"/>
<organism evidence="2">
    <name type="scientific">Chlamydomonas euryale</name>
    <dbReference type="NCBI Taxonomy" id="1486919"/>
    <lineage>
        <taxon>Eukaryota</taxon>
        <taxon>Viridiplantae</taxon>
        <taxon>Chlorophyta</taxon>
        <taxon>core chlorophytes</taxon>
        <taxon>Chlorophyceae</taxon>
        <taxon>CS clade</taxon>
        <taxon>Chlamydomonadales</taxon>
        <taxon>Chlamydomonadaceae</taxon>
        <taxon>Chlamydomonas</taxon>
    </lineage>
</organism>
<accession>A0A7R9YU20</accession>
<feature type="region of interest" description="Disordered" evidence="1">
    <location>
        <begin position="1"/>
        <end position="20"/>
    </location>
</feature>
<protein>
    <submittedName>
        <fullName evidence="2">Uncharacterized protein</fullName>
    </submittedName>
</protein>
<evidence type="ECO:0000313" key="2">
    <source>
        <dbReference type="EMBL" id="CAD8287186.1"/>
    </source>
</evidence>
<name>A0A7R9YU20_9CHLO</name>
<dbReference type="EMBL" id="HBEC01015534">
    <property type="protein sequence ID" value="CAD8287186.1"/>
    <property type="molecule type" value="Transcribed_RNA"/>
</dbReference>
<feature type="region of interest" description="Disordered" evidence="1">
    <location>
        <begin position="48"/>
        <end position="121"/>
    </location>
</feature>
<sequence>MVFRTLSLRRQGGARRSVPGKPCSAIMDLSFMPDTIQRHILAMCTEEGNGTQTQGHTPCSSLPTDALHGQLPTAPPLGADQHASPPSSRSLCDQACGSARNGGGKHASAETRETSPTLPDLRRSGLAVLDAFIPHSGVEVRHGLKEMQAPPVLAGGHARVMREWIRTADHS</sequence>
<feature type="compositionally biased region" description="Polar residues" evidence="1">
    <location>
        <begin position="48"/>
        <end position="63"/>
    </location>
</feature>
<reference evidence="2" key="1">
    <citation type="submission" date="2021-01" db="EMBL/GenBank/DDBJ databases">
        <authorList>
            <person name="Corre E."/>
            <person name="Pelletier E."/>
            <person name="Niang G."/>
            <person name="Scheremetjew M."/>
            <person name="Finn R."/>
            <person name="Kale V."/>
            <person name="Holt S."/>
            <person name="Cochrane G."/>
            <person name="Meng A."/>
            <person name="Brown T."/>
            <person name="Cohen L."/>
        </authorList>
    </citation>
    <scope>NUCLEOTIDE SEQUENCE</scope>
    <source>
        <strain evidence="2">CCMP219</strain>
    </source>
</reference>
<proteinExistence type="predicted"/>